<keyword evidence="4 8" id="KW-0472">Membrane</keyword>
<dbReference type="AlphaFoldDB" id="A0AA37SZE2"/>
<evidence type="ECO:0000256" key="1">
    <source>
        <dbReference type="ARBA" id="ARBA00004141"/>
    </source>
</evidence>
<dbReference type="FunFam" id="1.10.287.950:FF:000001">
    <property type="entry name" value="Methyl-accepting chemotaxis sensory transducer"/>
    <property type="match status" value="1"/>
</dbReference>
<evidence type="ECO:0000256" key="7">
    <source>
        <dbReference type="PROSITE-ProRule" id="PRU00284"/>
    </source>
</evidence>
<dbReference type="Gene3D" id="3.30.450.20">
    <property type="entry name" value="PAS domain"/>
    <property type="match status" value="1"/>
</dbReference>
<keyword evidence="13" id="KW-1185">Reference proteome</keyword>
<dbReference type="SMART" id="SM00283">
    <property type="entry name" value="MA"/>
    <property type="match status" value="1"/>
</dbReference>
<organism evidence="12 13">
    <name type="scientific">Agaribacter marinus</name>
    <dbReference type="NCBI Taxonomy" id="1431249"/>
    <lineage>
        <taxon>Bacteria</taxon>
        <taxon>Pseudomonadati</taxon>
        <taxon>Pseudomonadota</taxon>
        <taxon>Gammaproteobacteria</taxon>
        <taxon>Alteromonadales</taxon>
        <taxon>Alteromonadaceae</taxon>
        <taxon>Agaribacter</taxon>
    </lineage>
</organism>
<feature type="transmembrane region" description="Helical" evidence="8">
    <location>
        <begin position="418"/>
        <end position="440"/>
    </location>
</feature>
<dbReference type="GO" id="GO:0007165">
    <property type="term" value="P:signal transduction"/>
    <property type="evidence" value="ECO:0007669"/>
    <property type="project" value="UniProtKB-KW"/>
</dbReference>
<evidence type="ECO:0000256" key="3">
    <source>
        <dbReference type="ARBA" id="ARBA00022989"/>
    </source>
</evidence>
<keyword evidence="2 8" id="KW-0812">Transmembrane</keyword>
<dbReference type="SUPFAM" id="SSF58104">
    <property type="entry name" value="Methyl-accepting chemotaxis protein (MCP) signaling domain"/>
    <property type="match status" value="1"/>
</dbReference>
<accession>A0AA37SZE2</accession>
<evidence type="ECO:0000256" key="6">
    <source>
        <dbReference type="ARBA" id="ARBA00029447"/>
    </source>
</evidence>
<proteinExistence type="inferred from homology"/>
<gene>
    <name evidence="12" type="ORF">GCM10007852_29600</name>
</gene>
<dbReference type="GO" id="GO:0006935">
    <property type="term" value="P:chemotaxis"/>
    <property type="evidence" value="ECO:0007669"/>
    <property type="project" value="UniProtKB-ARBA"/>
</dbReference>
<dbReference type="PROSITE" id="PS50885">
    <property type="entry name" value="HAMP"/>
    <property type="match status" value="1"/>
</dbReference>
<feature type="signal peptide" evidence="9">
    <location>
        <begin position="1"/>
        <end position="22"/>
    </location>
</feature>
<dbReference type="InterPro" id="IPR003660">
    <property type="entry name" value="HAMP_dom"/>
</dbReference>
<dbReference type="SMART" id="SM00304">
    <property type="entry name" value="HAMP"/>
    <property type="match status" value="1"/>
</dbReference>
<dbReference type="InterPro" id="IPR004089">
    <property type="entry name" value="MCPsignal_dom"/>
</dbReference>
<evidence type="ECO:0000256" key="4">
    <source>
        <dbReference type="ARBA" id="ARBA00023136"/>
    </source>
</evidence>
<dbReference type="PANTHER" id="PTHR32089:SF119">
    <property type="entry name" value="METHYL-ACCEPTING CHEMOTAXIS PROTEIN CTPL"/>
    <property type="match status" value="1"/>
</dbReference>
<protein>
    <submittedName>
        <fullName evidence="12">Methyl-accepting chemotaxis protein</fullName>
    </submittedName>
</protein>
<keyword evidence="5 7" id="KW-0807">Transducer</keyword>
<dbReference type="Pfam" id="PF00672">
    <property type="entry name" value="HAMP"/>
    <property type="match status" value="1"/>
</dbReference>
<dbReference type="GO" id="GO:0016020">
    <property type="term" value="C:membrane"/>
    <property type="evidence" value="ECO:0007669"/>
    <property type="project" value="UniProtKB-SubCell"/>
</dbReference>
<evidence type="ECO:0000259" key="10">
    <source>
        <dbReference type="PROSITE" id="PS50111"/>
    </source>
</evidence>
<evidence type="ECO:0000259" key="11">
    <source>
        <dbReference type="PROSITE" id="PS50885"/>
    </source>
</evidence>
<sequence length="773" mass="83906">MSLRKRLILSLLALAVVSTIVAAGVSLFVSSSESSNSLKAQTQQQLISQSQSAADGLKTYFSTIAQQISTKASDDRWRDAAVNFISSFNQYLDQRGDTPSNQSQSIQQYYENEFATTYNARNNGKPLDVNALYAELSPTALALQYDFISNSQFPLGGKDELRKLDNQSAYADIHGSFHGDAREFLQAFGYYDIFIVDAQSGNVVYSVFKELDFATNLTRGVYSNTGIAEAFNLAVSSNTEGQVFFSDLDNYLPSYEAMAGFISSPIVVDNKTVAVVIFQIPLDRINNLLTRGQNWLDKGYGATGETYLVSPHEVLVTESRFFLESKTDYLNLMSSISPAIADAVESADTTVGFQKIESVSVKKALGGESGFNEIADYRGEAVFSSYLPIAIGERNFALITEKDVAEALKPARELTSSLLKITVIICIAVALTSSIVAFFIGNSIVKPLSRVRSSCLELAKGEGDLTVRLEDCGVSEIDDLVDSINQFLDQVHDIISKIKIDACSLASSSEQLNAVTEASKKSTAKQSEQTQSVLTSMHVLSDLIEEIASQTSSSSQRNIDTKEDLAKNKTESQQAASSIQSLVQQIKQASDTIRSLQNDVNQVTEFLDVITSIADQTNLLALNAAIEAARAGDAGRGFSVVAEEVRSLAIRSQENTDKISKIVEQMNSSSDNSVAAMESAVGVADEGLQKVNTVVSALTNLTNVLEELQSVADQVSEATDKQSTLSKDVNERMNTIRHMSEDAENSADQTSESSHKLAEMATHAMELVGRFKS</sequence>
<evidence type="ECO:0000256" key="2">
    <source>
        <dbReference type="ARBA" id="ARBA00022692"/>
    </source>
</evidence>
<comment type="similarity">
    <text evidence="6">Belongs to the methyl-accepting chemotaxis (MCP) protein family.</text>
</comment>
<evidence type="ECO:0000256" key="5">
    <source>
        <dbReference type="ARBA" id="ARBA00023224"/>
    </source>
</evidence>
<feature type="domain" description="Methyl-accepting transducer" evidence="10">
    <location>
        <begin position="501"/>
        <end position="737"/>
    </location>
</feature>
<comment type="caution">
    <text evidence="12">The sequence shown here is derived from an EMBL/GenBank/DDBJ whole genome shotgun (WGS) entry which is preliminary data.</text>
</comment>
<name>A0AA37SZE2_9ALTE</name>
<evidence type="ECO:0000256" key="9">
    <source>
        <dbReference type="SAM" id="SignalP"/>
    </source>
</evidence>
<dbReference type="PROSITE" id="PS50111">
    <property type="entry name" value="CHEMOTAXIS_TRANSDUC_2"/>
    <property type="match status" value="1"/>
</dbReference>
<evidence type="ECO:0000313" key="13">
    <source>
        <dbReference type="Proteomes" id="UP001156601"/>
    </source>
</evidence>
<dbReference type="EMBL" id="BSOT01000007">
    <property type="protein sequence ID" value="GLR72052.1"/>
    <property type="molecule type" value="Genomic_DNA"/>
</dbReference>
<evidence type="ECO:0000313" key="12">
    <source>
        <dbReference type="EMBL" id="GLR72052.1"/>
    </source>
</evidence>
<keyword evidence="3 8" id="KW-1133">Transmembrane helix</keyword>
<dbReference type="PANTHER" id="PTHR32089">
    <property type="entry name" value="METHYL-ACCEPTING CHEMOTAXIS PROTEIN MCPB"/>
    <property type="match status" value="1"/>
</dbReference>
<feature type="chain" id="PRO_5041312821" evidence="9">
    <location>
        <begin position="23"/>
        <end position="773"/>
    </location>
</feature>
<dbReference type="RefSeq" id="WP_284218411.1">
    <property type="nucleotide sequence ID" value="NZ_BSOT01000007.1"/>
</dbReference>
<reference evidence="12" key="2">
    <citation type="submission" date="2023-01" db="EMBL/GenBank/DDBJ databases">
        <title>Draft genome sequence of Agaribacter marinus strain NBRC 110023.</title>
        <authorList>
            <person name="Sun Q."/>
            <person name="Mori K."/>
        </authorList>
    </citation>
    <scope>NUCLEOTIDE SEQUENCE</scope>
    <source>
        <strain evidence="12">NBRC 110023</strain>
    </source>
</reference>
<feature type="domain" description="HAMP" evidence="11">
    <location>
        <begin position="442"/>
        <end position="496"/>
    </location>
</feature>
<keyword evidence="9" id="KW-0732">Signal</keyword>
<dbReference type="Gene3D" id="1.10.287.950">
    <property type="entry name" value="Methyl-accepting chemotaxis protein"/>
    <property type="match status" value="1"/>
</dbReference>
<dbReference type="Pfam" id="PF00015">
    <property type="entry name" value="MCPsignal"/>
    <property type="match status" value="1"/>
</dbReference>
<evidence type="ECO:0000256" key="8">
    <source>
        <dbReference type="SAM" id="Phobius"/>
    </source>
</evidence>
<dbReference type="CDD" id="cd06225">
    <property type="entry name" value="HAMP"/>
    <property type="match status" value="1"/>
</dbReference>
<reference evidence="12" key="1">
    <citation type="journal article" date="2014" name="Int. J. Syst. Evol. Microbiol.">
        <title>Complete genome sequence of Corynebacterium casei LMG S-19264T (=DSM 44701T), isolated from a smear-ripened cheese.</title>
        <authorList>
            <consortium name="US DOE Joint Genome Institute (JGI-PGF)"/>
            <person name="Walter F."/>
            <person name="Albersmeier A."/>
            <person name="Kalinowski J."/>
            <person name="Ruckert C."/>
        </authorList>
    </citation>
    <scope>NUCLEOTIDE SEQUENCE</scope>
    <source>
        <strain evidence="12">NBRC 110023</strain>
    </source>
</reference>
<dbReference type="Proteomes" id="UP001156601">
    <property type="component" value="Unassembled WGS sequence"/>
</dbReference>
<comment type="subcellular location">
    <subcellularLocation>
        <location evidence="1">Membrane</location>
        <topology evidence="1">Multi-pass membrane protein</topology>
    </subcellularLocation>
</comment>